<dbReference type="Proteomes" id="UP000198609">
    <property type="component" value="Unassembled WGS sequence"/>
</dbReference>
<evidence type="ECO:0000313" key="3">
    <source>
        <dbReference type="Proteomes" id="UP000198609"/>
    </source>
</evidence>
<protein>
    <submittedName>
        <fullName evidence="2">Acetyl-CoA C-acetyltransferase</fullName>
    </submittedName>
</protein>
<dbReference type="EMBL" id="FNST01000002">
    <property type="protein sequence ID" value="SED25021.1"/>
    <property type="molecule type" value="Genomic_DNA"/>
</dbReference>
<accession>A0A1H4Z6L5</accession>
<evidence type="ECO:0000313" key="2">
    <source>
        <dbReference type="EMBL" id="SED25021.1"/>
    </source>
</evidence>
<sequence>MSGPRPIGAHGASVDGARFGPEAGAVRDARRRGGTLGVPDLAPFEIHEESAGVAAEAA</sequence>
<organism evidence="2 3">
    <name type="scientific">Streptomyces melanosporofaciens</name>
    <dbReference type="NCBI Taxonomy" id="67327"/>
    <lineage>
        <taxon>Bacteria</taxon>
        <taxon>Bacillati</taxon>
        <taxon>Actinomycetota</taxon>
        <taxon>Actinomycetes</taxon>
        <taxon>Kitasatosporales</taxon>
        <taxon>Streptomycetaceae</taxon>
        <taxon>Streptomyces</taxon>
        <taxon>Streptomyces violaceusniger group</taxon>
    </lineage>
</organism>
<feature type="region of interest" description="Disordered" evidence="1">
    <location>
        <begin position="1"/>
        <end position="58"/>
    </location>
</feature>
<reference evidence="3" key="1">
    <citation type="submission" date="2016-10" db="EMBL/GenBank/DDBJ databases">
        <authorList>
            <person name="Varghese N."/>
            <person name="Submissions S."/>
        </authorList>
    </citation>
    <scope>NUCLEOTIDE SEQUENCE [LARGE SCALE GENOMIC DNA]</scope>
    <source>
        <strain evidence="3">DSM 40318</strain>
    </source>
</reference>
<dbReference type="AlphaFoldDB" id="A0A1H4Z6L5"/>
<keyword evidence="2" id="KW-0808">Transferase</keyword>
<keyword evidence="3" id="KW-1185">Reference proteome</keyword>
<proteinExistence type="predicted"/>
<evidence type="ECO:0000256" key="1">
    <source>
        <dbReference type="SAM" id="MobiDB-lite"/>
    </source>
</evidence>
<gene>
    <name evidence="2" type="ORF">SAMN04490356_7623</name>
</gene>
<name>A0A1H4Z6L5_STRMJ</name>
<dbReference type="GO" id="GO:0016740">
    <property type="term" value="F:transferase activity"/>
    <property type="evidence" value="ECO:0007669"/>
    <property type="project" value="UniProtKB-KW"/>
</dbReference>